<evidence type="ECO:0008006" key="3">
    <source>
        <dbReference type="Google" id="ProtNLM"/>
    </source>
</evidence>
<dbReference type="GO" id="GO:0016787">
    <property type="term" value="F:hydrolase activity"/>
    <property type="evidence" value="ECO:0007669"/>
    <property type="project" value="InterPro"/>
</dbReference>
<dbReference type="KEGG" id="otr:OTERR_11450"/>
<dbReference type="Gene3D" id="3.40.50.1820">
    <property type="entry name" value="alpha/beta hydrolase"/>
    <property type="match status" value="1"/>
</dbReference>
<dbReference type="RefSeq" id="WP_149425114.1">
    <property type="nucleotide sequence ID" value="NZ_CP022579.1"/>
</dbReference>
<sequence>MSETTPLPVLIVPGKGGSEPAHWQSWLEQQVGGCHRVEQPDWNAPDLAAWAERIARRARQLAEQHGAAPLVVAHSFGCLASAYAALHLNAPIAAGLYVAPANPARFAIARPVLAWPLPRHGLRSDLIASTNDPWMSTADAAWLADAWGTRLQVLDGAGHINVAAGFGPWTLPLEWIAHSRRRAADLGAPAVAPAPGASMLIENNDFIPPAAPAYPGGAA</sequence>
<dbReference type="InterPro" id="IPR029058">
    <property type="entry name" value="AB_hydrolase_fold"/>
</dbReference>
<accession>A0A5C1E6S8</accession>
<dbReference type="SUPFAM" id="SSF53474">
    <property type="entry name" value="alpha/beta-Hydrolases"/>
    <property type="match status" value="1"/>
</dbReference>
<evidence type="ECO:0000313" key="2">
    <source>
        <dbReference type="Proteomes" id="UP000323671"/>
    </source>
</evidence>
<proteinExistence type="predicted"/>
<organism evidence="1 2">
    <name type="scientific">Oryzomicrobium terrae</name>
    <dbReference type="NCBI Taxonomy" id="1735038"/>
    <lineage>
        <taxon>Bacteria</taxon>
        <taxon>Pseudomonadati</taxon>
        <taxon>Pseudomonadota</taxon>
        <taxon>Betaproteobacteria</taxon>
        <taxon>Rhodocyclales</taxon>
        <taxon>Rhodocyclaceae</taxon>
        <taxon>Oryzomicrobium</taxon>
    </lineage>
</organism>
<dbReference type="Pfam" id="PF06821">
    <property type="entry name" value="Ser_hydrolase"/>
    <property type="match status" value="1"/>
</dbReference>
<name>A0A5C1E6S8_9RHOO</name>
<reference evidence="1 2" key="1">
    <citation type="submission" date="2017-07" db="EMBL/GenBank/DDBJ databases">
        <title>Complete genome sequence of Oryzomicrobium terrae TPP412.</title>
        <authorList>
            <person name="Chiu L.-W."/>
            <person name="Lo K.-J."/>
            <person name="Tsai Y.-M."/>
            <person name="Lin S.-S."/>
            <person name="Kuo C.-H."/>
            <person name="Liu C.-T."/>
        </authorList>
    </citation>
    <scope>NUCLEOTIDE SEQUENCE [LARGE SCALE GENOMIC DNA]</scope>
    <source>
        <strain evidence="1 2">TPP412</strain>
    </source>
</reference>
<protein>
    <recommendedName>
        <fullName evidence="3">Alpha/beta hydrolase</fullName>
    </recommendedName>
</protein>
<dbReference type="InterPro" id="IPR010662">
    <property type="entry name" value="RBBP9/YdeN"/>
</dbReference>
<dbReference type="EMBL" id="CP022579">
    <property type="protein sequence ID" value="QEL64621.1"/>
    <property type="molecule type" value="Genomic_DNA"/>
</dbReference>
<dbReference type="Proteomes" id="UP000323671">
    <property type="component" value="Chromosome"/>
</dbReference>
<keyword evidence="2" id="KW-1185">Reference proteome</keyword>
<gene>
    <name evidence="1" type="ORF">OTERR_11450</name>
</gene>
<evidence type="ECO:0000313" key="1">
    <source>
        <dbReference type="EMBL" id="QEL64621.1"/>
    </source>
</evidence>
<dbReference type="AlphaFoldDB" id="A0A5C1E6S8"/>